<dbReference type="PANTHER" id="PTHR23227:SF84">
    <property type="entry name" value="ENDONUCLEASE_EXONUCLEASE_PHOSPHATASE DOMAIN-CONTAINING PROTEIN"/>
    <property type="match status" value="1"/>
</dbReference>
<reference evidence="3" key="1">
    <citation type="submission" date="2016-06" db="UniProtKB">
        <authorList>
            <consortium name="WormBaseParasite"/>
        </authorList>
    </citation>
    <scope>IDENTIFICATION</scope>
</reference>
<reference evidence="1 2" key="2">
    <citation type="submission" date="2018-11" db="EMBL/GenBank/DDBJ databases">
        <authorList>
            <consortium name="Pathogen Informatics"/>
        </authorList>
    </citation>
    <scope>NUCLEOTIDE SEQUENCE [LARGE SCALE GENOMIC DNA]</scope>
    <source>
        <strain evidence="1 2">NST_G2</strain>
    </source>
</reference>
<dbReference type="OrthoDB" id="6144240at2759"/>
<sequence>MVNSKNLVNTFATIINAYAPPMTSSDTAKDKFYEDLHALLASVMKVDELIGLGNFNARVAMGHAVWQGVLGPHGLGSGNNKGLLLLRTCAEHRRLLTSTFFHLPTWEKATWMRPRSRRRQLLDYVLVRRRDRKDVLVTKAIRDADGWTTHRLVISQIRLRLQPRRRPQGKRPPGKLNTLLLNLPAHGYDFSNQITQKLENLHAPDNNSTVKTRWCKLRNVIQSTTLEVLGHTRHQHKDWFDDDDPDISNLVAEKKGIHKAYIDLRTDATKTAFFRCHFLV</sequence>
<name>A0A183SW18_SCHSO</name>
<evidence type="ECO:0000313" key="2">
    <source>
        <dbReference type="Proteomes" id="UP000275846"/>
    </source>
</evidence>
<protein>
    <submittedName>
        <fullName evidence="3">Endo/exonuclease/phosphatase domain-containing protein</fullName>
    </submittedName>
</protein>
<dbReference type="AlphaFoldDB" id="A0A183SW18"/>
<dbReference type="SUPFAM" id="SSF56219">
    <property type="entry name" value="DNase I-like"/>
    <property type="match status" value="1"/>
</dbReference>
<evidence type="ECO:0000313" key="3">
    <source>
        <dbReference type="WBParaSite" id="SSLN_0000874901-mRNA-1"/>
    </source>
</evidence>
<dbReference type="WBParaSite" id="SSLN_0000874901-mRNA-1">
    <property type="protein sequence ID" value="SSLN_0000874901-mRNA-1"/>
    <property type="gene ID" value="SSLN_0000874901"/>
</dbReference>
<dbReference type="Proteomes" id="UP000275846">
    <property type="component" value="Unassembled WGS sequence"/>
</dbReference>
<proteinExistence type="predicted"/>
<dbReference type="Gene3D" id="3.60.10.10">
    <property type="entry name" value="Endonuclease/exonuclease/phosphatase"/>
    <property type="match status" value="1"/>
</dbReference>
<dbReference type="InterPro" id="IPR036691">
    <property type="entry name" value="Endo/exonu/phosph_ase_sf"/>
</dbReference>
<dbReference type="InterPro" id="IPR027124">
    <property type="entry name" value="Swc5/CFDP1/2"/>
</dbReference>
<organism evidence="3">
    <name type="scientific">Schistocephalus solidus</name>
    <name type="common">Tapeworm</name>
    <dbReference type="NCBI Taxonomy" id="70667"/>
    <lineage>
        <taxon>Eukaryota</taxon>
        <taxon>Metazoa</taxon>
        <taxon>Spiralia</taxon>
        <taxon>Lophotrochozoa</taxon>
        <taxon>Platyhelminthes</taxon>
        <taxon>Cestoda</taxon>
        <taxon>Eucestoda</taxon>
        <taxon>Diphyllobothriidea</taxon>
        <taxon>Diphyllobothriidae</taxon>
        <taxon>Schistocephalus</taxon>
    </lineage>
</organism>
<dbReference type="PANTHER" id="PTHR23227">
    <property type="entry name" value="BUCENTAUR RELATED"/>
    <property type="match status" value="1"/>
</dbReference>
<gene>
    <name evidence="1" type="ORF">SSLN_LOCUS8416</name>
</gene>
<dbReference type="EMBL" id="UYSU01034639">
    <property type="protein sequence ID" value="VDL94801.1"/>
    <property type="molecule type" value="Genomic_DNA"/>
</dbReference>
<dbReference type="STRING" id="70667.A0A183SW18"/>
<accession>A0A183SW18</accession>
<evidence type="ECO:0000313" key="1">
    <source>
        <dbReference type="EMBL" id="VDL94801.1"/>
    </source>
</evidence>
<keyword evidence="2" id="KW-1185">Reference proteome</keyword>